<feature type="compositionally biased region" description="Low complexity" evidence="2">
    <location>
        <begin position="47"/>
        <end position="68"/>
    </location>
</feature>
<feature type="compositionally biased region" description="Polar residues" evidence="2">
    <location>
        <begin position="216"/>
        <end position="227"/>
    </location>
</feature>
<proteinExistence type="predicted"/>
<feature type="compositionally biased region" description="Polar residues" evidence="2">
    <location>
        <begin position="95"/>
        <end position="131"/>
    </location>
</feature>
<feature type="compositionally biased region" description="Basic and acidic residues" evidence="2">
    <location>
        <begin position="289"/>
        <end position="301"/>
    </location>
</feature>
<feature type="compositionally biased region" description="Low complexity" evidence="2">
    <location>
        <begin position="691"/>
        <end position="703"/>
    </location>
</feature>
<feature type="compositionally biased region" description="Polar residues" evidence="2">
    <location>
        <begin position="276"/>
        <end position="287"/>
    </location>
</feature>
<feature type="region of interest" description="Disordered" evidence="2">
    <location>
        <begin position="826"/>
        <end position="850"/>
    </location>
</feature>
<protein>
    <submittedName>
        <fullName evidence="3">Uncharacterized protein</fullName>
    </submittedName>
</protein>
<feature type="compositionally biased region" description="Polar residues" evidence="2">
    <location>
        <begin position="383"/>
        <end position="400"/>
    </location>
</feature>
<feature type="compositionally biased region" description="Polar residues" evidence="2">
    <location>
        <begin position="468"/>
        <end position="482"/>
    </location>
</feature>
<feature type="region of interest" description="Disordered" evidence="2">
    <location>
        <begin position="558"/>
        <end position="584"/>
    </location>
</feature>
<comment type="caution">
    <text evidence="3">The sequence shown here is derived from an EMBL/GenBank/DDBJ whole genome shotgun (WGS) entry which is preliminary data.</text>
</comment>
<feature type="coiled-coil region" evidence="1">
    <location>
        <begin position="598"/>
        <end position="632"/>
    </location>
</feature>
<evidence type="ECO:0000313" key="3">
    <source>
        <dbReference type="EMBL" id="KAK9416281.1"/>
    </source>
</evidence>
<evidence type="ECO:0000313" key="4">
    <source>
        <dbReference type="Proteomes" id="UP001408356"/>
    </source>
</evidence>
<gene>
    <name evidence="3" type="ORF">SUNI508_01698</name>
</gene>
<sequence>MRALNPAASKTIATFDPTTQPPRKQSPAGLKSLGEAKTHGPLHALNTSTTSGPRRPSSRQSAPSSSFSNTPGHNKTSNRRLPPNQLLAAKPSKPTIITTSVAKNTRVVSNTDTSYNHNRSTKPPSQVANPGSRSSSLPSSFPATRSPLQHRDQNATQIAGNAPSSSSMSRNVKVTMPYDRSPNPSGGRPQMPTLSVGAARGLGKPPITPKIAAKPSQSPAVVASTHTPLAKRIPRPTHGTLATPAPARSTPQPEEEPSLFLSNNITPRSGKRQSRVDSANSTPNGTPNPERHDGWDKDVRAVRAASPRGHDGDAARRPALGLASISSDLHIPKRQEPQPDFDSKFFHASDARPTHQAPPKPMLAKAPTFFYADGNKVEKKSSTHVSYTSAPSHNSSQDNLPSKFVYANGTPDLKPTPPAGPSRPGSVVSMASKAPTSRPGTASHSGGLTAAQRPESPIKLAQPPYISQPRNTNIPPSSTGRAQISLPPQLGPAPGLRRTSTGTSRGSHSRNSSLVMGDADIRSVFIPSGPSSPLPLASPSQPPLTLASIIQAAEDFGEDESVASPDDSHSEIQSPTKSSHSLDPLTDLIANARRERKVQDLQITNASLEAINRTLERQLRKQTAELRRYRRMSRAGRLSAVPSVASSRMVSDPISIREDVEGLTLSDLDEENSEDELNEKDELDEEDSFSDTDSTSDSIGQSSLAERDARYRKRDEKRLQLDLSKHQELLIDSQKINQSMKRCLDWTEELIKEGKKALEYKVHVSDVEIPGPRVLNPVDEEEDRTQTSINFDPDITFEDTSIMTEGVGQDEDEDVQNRLEQITPLEPKLAGWKPETWTGDNAVEFPLHGG</sequence>
<evidence type="ECO:0000256" key="2">
    <source>
        <dbReference type="SAM" id="MobiDB-lite"/>
    </source>
</evidence>
<name>A0ABR2UNY1_9PEZI</name>
<keyword evidence="1" id="KW-0175">Coiled coil</keyword>
<feature type="compositionally biased region" description="Acidic residues" evidence="2">
    <location>
        <begin position="667"/>
        <end position="690"/>
    </location>
</feature>
<feature type="compositionally biased region" description="Low complexity" evidence="2">
    <location>
        <begin position="132"/>
        <end position="146"/>
    </location>
</feature>
<feature type="compositionally biased region" description="Polar residues" evidence="2">
    <location>
        <begin position="434"/>
        <end position="446"/>
    </location>
</feature>
<feature type="compositionally biased region" description="Basic and acidic residues" evidence="2">
    <location>
        <begin position="330"/>
        <end position="353"/>
    </location>
</feature>
<dbReference type="PANTHER" id="PTHR38701:SF1">
    <property type="entry name" value="UP-REGULATED DURING SEPTATION PROTEIN 1 DOMAIN-CONTAINING PROTEIN"/>
    <property type="match status" value="1"/>
</dbReference>
<accession>A0ABR2UNY1</accession>
<evidence type="ECO:0000256" key="1">
    <source>
        <dbReference type="SAM" id="Coils"/>
    </source>
</evidence>
<reference evidence="3 4" key="1">
    <citation type="journal article" date="2024" name="J. Plant Pathol.">
        <title>Sequence and assembly of the genome of Seiridium unicorne, isolate CBS 538.82, causal agent of cypress canker disease.</title>
        <authorList>
            <person name="Scali E."/>
            <person name="Rocca G.D."/>
            <person name="Danti R."/>
            <person name="Garbelotto M."/>
            <person name="Barberini S."/>
            <person name="Baroncelli R."/>
            <person name="Emiliani G."/>
        </authorList>
    </citation>
    <scope>NUCLEOTIDE SEQUENCE [LARGE SCALE GENOMIC DNA]</scope>
    <source>
        <strain evidence="3 4">BM-138-508</strain>
    </source>
</reference>
<organism evidence="3 4">
    <name type="scientific">Seiridium unicorne</name>
    <dbReference type="NCBI Taxonomy" id="138068"/>
    <lineage>
        <taxon>Eukaryota</taxon>
        <taxon>Fungi</taxon>
        <taxon>Dikarya</taxon>
        <taxon>Ascomycota</taxon>
        <taxon>Pezizomycotina</taxon>
        <taxon>Sordariomycetes</taxon>
        <taxon>Xylariomycetidae</taxon>
        <taxon>Amphisphaeriales</taxon>
        <taxon>Sporocadaceae</taxon>
        <taxon>Seiridium</taxon>
    </lineage>
</organism>
<feature type="region of interest" description="Disordered" evidence="2">
    <location>
        <begin position="1"/>
        <end position="516"/>
    </location>
</feature>
<feature type="compositionally biased region" description="Low complexity" evidence="2">
    <location>
        <begin position="495"/>
        <end position="513"/>
    </location>
</feature>
<dbReference type="PANTHER" id="PTHR38701">
    <property type="entry name" value="CHROMOSOME 8, WHOLE GENOME SHOTGUN SEQUENCE"/>
    <property type="match status" value="1"/>
</dbReference>
<feature type="compositionally biased region" description="Polar residues" evidence="2">
    <location>
        <begin position="154"/>
        <end position="172"/>
    </location>
</feature>
<dbReference type="EMBL" id="JARVKF010000407">
    <property type="protein sequence ID" value="KAK9416281.1"/>
    <property type="molecule type" value="Genomic_DNA"/>
</dbReference>
<keyword evidence="4" id="KW-1185">Reference proteome</keyword>
<feature type="compositionally biased region" description="Polar residues" evidence="2">
    <location>
        <begin position="571"/>
        <end position="581"/>
    </location>
</feature>
<dbReference type="Proteomes" id="UP001408356">
    <property type="component" value="Unassembled WGS sequence"/>
</dbReference>
<feature type="region of interest" description="Disordered" evidence="2">
    <location>
        <begin position="661"/>
        <end position="711"/>
    </location>
</feature>